<dbReference type="InterPro" id="IPR038005">
    <property type="entry name" value="RX-like_CC"/>
</dbReference>
<dbReference type="SMR" id="A0A314L2R2"/>
<dbReference type="InterPro" id="IPR041118">
    <property type="entry name" value="Rx_N"/>
</dbReference>
<gene>
    <name evidence="8" type="ORF">A4A49_66160</name>
</gene>
<reference evidence="8" key="1">
    <citation type="submission" date="2016-11" db="EMBL/GenBank/DDBJ databases">
        <title>The genome of Nicotiana attenuata.</title>
        <authorList>
            <person name="Xu S."/>
            <person name="Brockmoeller T."/>
            <person name="Gaquerel E."/>
            <person name="Navarro A."/>
            <person name="Kuhl H."/>
            <person name="Gase K."/>
            <person name="Ling Z."/>
            <person name="Zhou W."/>
            <person name="Kreitzer C."/>
            <person name="Stanke M."/>
            <person name="Tang H."/>
            <person name="Lyons E."/>
            <person name="Pandey P."/>
            <person name="Pandey S.P."/>
            <person name="Timmermann B."/>
            <person name="Baldwin I.T."/>
        </authorList>
    </citation>
    <scope>NUCLEOTIDE SEQUENCE [LARGE SCALE GENOMIC DNA]</scope>
    <source>
        <strain evidence="8">UT</strain>
    </source>
</reference>
<evidence type="ECO:0000313" key="8">
    <source>
        <dbReference type="EMBL" id="OIT35487.1"/>
    </source>
</evidence>
<comment type="caution">
    <text evidence="8">The sequence shown here is derived from an EMBL/GenBank/DDBJ whole genome shotgun (WGS) entry which is preliminary data.</text>
</comment>
<protein>
    <recommendedName>
        <fullName evidence="7">Disease resistance N-terminal domain-containing protein</fullName>
    </recommendedName>
</protein>
<feature type="domain" description="Disease resistance N-terminal" evidence="7">
    <location>
        <begin position="10"/>
        <end position="97"/>
    </location>
</feature>
<evidence type="ECO:0000256" key="4">
    <source>
        <dbReference type="ARBA" id="ARBA00022741"/>
    </source>
</evidence>
<dbReference type="Pfam" id="PF18052">
    <property type="entry name" value="Rx_N"/>
    <property type="match status" value="1"/>
</dbReference>
<dbReference type="Gene3D" id="1.20.5.4130">
    <property type="match status" value="1"/>
</dbReference>
<keyword evidence="3" id="KW-0677">Repeat</keyword>
<evidence type="ECO:0000256" key="5">
    <source>
        <dbReference type="ARBA" id="ARBA00022821"/>
    </source>
</evidence>
<organism evidence="8 9">
    <name type="scientific">Nicotiana attenuata</name>
    <name type="common">Coyote tobacco</name>
    <dbReference type="NCBI Taxonomy" id="49451"/>
    <lineage>
        <taxon>Eukaryota</taxon>
        <taxon>Viridiplantae</taxon>
        <taxon>Streptophyta</taxon>
        <taxon>Embryophyta</taxon>
        <taxon>Tracheophyta</taxon>
        <taxon>Spermatophyta</taxon>
        <taxon>Magnoliopsida</taxon>
        <taxon>eudicotyledons</taxon>
        <taxon>Gunneridae</taxon>
        <taxon>Pentapetalae</taxon>
        <taxon>asterids</taxon>
        <taxon>lamiids</taxon>
        <taxon>Solanales</taxon>
        <taxon>Solanaceae</taxon>
        <taxon>Nicotianoideae</taxon>
        <taxon>Nicotianeae</taxon>
        <taxon>Nicotiana</taxon>
    </lineage>
</organism>
<dbReference type="AlphaFoldDB" id="A0A314L2R2"/>
<dbReference type="Proteomes" id="UP000187609">
    <property type="component" value="Unassembled WGS sequence"/>
</dbReference>
<feature type="non-terminal residue" evidence="8">
    <location>
        <position position="122"/>
    </location>
</feature>
<dbReference type="STRING" id="49451.A0A314L2R2"/>
<dbReference type="GO" id="GO:0005524">
    <property type="term" value="F:ATP binding"/>
    <property type="evidence" value="ECO:0007669"/>
    <property type="project" value="UniProtKB-KW"/>
</dbReference>
<accession>A0A314L2R2</accession>
<comment type="similarity">
    <text evidence="1">Belongs to the disease resistance NB-LRR family.</text>
</comment>
<dbReference type="GO" id="GO:0006952">
    <property type="term" value="P:defense response"/>
    <property type="evidence" value="ECO:0007669"/>
    <property type="project" value="UniProtKB-KW"/>
</dbReference>
<evidence type="ECO:0000256" key="1">
    <source>
        <dbReference type="ARBA" id="ARBA00008894"/>
    </source>
</evidence>
<evidence type="ECO:0000256" key="2">
    <source>
        <dbReference type="ARBA" id="ARBA00022614"/>
    </source>
</evidence>
<dbReference type="Gramene" id="OIT35487">
    <property type="protein sequence ID" value="OIT35487"/>
    <property type="gene ID" value="A4A49_66160"/>
</dbReference>
<evidence type="ECO:0000256" key="3">
    <source>
        <dbReference type="ARBA" id="ARBA00022737"/>
    </source>
</evidence>
<keyword evidence="5" id="KW-0611">Plant defense</keyword>
<sequence>MADPVIGATVQVLLEKLLSLAIEEVSSSRDCKNDLKMLTQNISIIQAFIDDAERRQLEDQTVEEWLKRLEKVAEDAEYVFDEFRYESRRRQVKIRNNQMRKVSGFFSHTVFKSKMSQKINNI</sequence>
<name>A0A314L2R2_NICAT</name>
<proteinExistence type="inferred from homology"/>
<keyword evidence="9" id="KW-1185">Reference proteome</keyword>
<keyword evidence="4" id="KW-0547">Nucleotide-binding</keyword>
<dbReference type="CDD" id="cd14798">
    <property type="entry name" value="RX-CC_like"/>
    <property type="match status" value="1"/>
</dbReference>
<keyword evidence="2" id="KW-0433">Leucine-rich repeat</keyword>
<evidence type="ECO:0000313" key="9">
    <source>
        <dbReference type="Proteomes" id="UP000187609"/>
    </source>
</evidence>
<keyword evidence="6" id="KW-0067">ATP-binding</keyword>
<dbReference type="EMBL" id="MJEQ01000553">
    <property type="protein sequence ID" value="OIT35487.1"/>
    <property type="molecule type" value="Genomic_DNA"/>
</dbReference>
<evidence type="ECO:0000259" key="7">
    <source>
        <dbReference type="Pfam" id="PF18052"/>
    </source>
</evidence>
<evidence type="ECO:0000256" key="6">
    <source>
        <dbReference type="ARBA" id="ARBA00022840"/>
    </source>
</evidence>